<dbReference type="RefSeq" id="WP_311667914.1">
    <property type="nucleotide sequence ID" value="NZ_JAVREO010000009.1"/>
</dbReference>
<proteinExistence type="predicted"/>
<feature type="region of interest" description="Disordered" evidence="1">
    <location>
        <begin position="1"/>
        <end position="37"/>
    </location>
</feature>
<keyword evidence="3" id="KW-1185">Reference proteome</keyword>
<dbReference type="Pfam" id="PF20060">
    <property type="entry name" value="DUF6459"/>
    <property type="match status" value="1"/>
</dbReference>
<comment type="caution">
    <text evidence="2">The sequence shown here is derived from an EMBL/GenBank/DDBJ whole genome shotgun (WGS) entry which is preliminary data.</text>
</comment>
<sequence>MRTQRGHRGPRPTGPGGRRVDSRRPQPGPRERARPRPQEWFAGQLLLVLSGQRPVTSLLGHVRDPAYELLAHLAPLAPLRPADGDPAPALRLVRGTRPSSSAIEACAVISVGERTRALAFRLEQQPGGWRCTAVELDTVP</sequence>
<accession>A0ABU2JSV2</accession>
<name>A0ABU2JSV2_9ACTN</name>
<dbReference type="EMBL" id="JAVREO010000009">
    <property type="protein sequence ID" value="MDT0267831.1"/>
    <property type="molecule type" value="Genomic_DNA"/>
</dbReference>
<gene>
    <name evidence="2" type="ORF">RM844_16230</name>
</gene>
<reference evidence="3" key="1">
    <citation type="submission" date="2023-07" db="EMBL/GenBank/DDBJ databases">
        <title>30 novel species of actinomycetes from the DSMZ collection.</title>
        <authorList>
            <person name="Nouioui I."/>
        </authorList>
    </citation>
    <scope>NUCLEOTIDE SEQUENCE [LARGE SCALE GENOMIC DNA]</scope>
    <source>
        <strain evidence="3">DSM 44915</strain>
    </source>
</reference>
<feature type="compositionally biased region" description="Basic and acidic residues" evidence="1">
    <location>
        <begin position="18"/>
        <end position="37"/>
    </location>
</feature>
<organism evidence="2 3">
    <name type="scientific">Streptomyces chisholmiae</name>
    <dbReference type="NCBI Taxonomy" id="3075540"/>
    <lineage>
        <taxon>Bacteria</taxon>
        <taxon>Bacillati</taxon>
        <taxon>Actinomycetota</taxon>
        <taxon>Actinomycetes</taxon>
        <taxon>Kitasatosporales</taxon>
        <taxon>Streptomycetaceae</taxon>
        <taxon>Streptomyces</taxon>
    </lineage>
</organism>
<evidence type="ECO:0000313" key="3">
    <source>
        <dbReference type="Proteomes" id="UP001183410"/>
    </source>
</evidence>
<dbReference type="Proteomes" id="UP001183410">
    <property type="component" value="Unassembled WGS sequence"/>
</dbReference>
<dbReference type="InterPro" id="IPR045596">
    <property type="entry name" value="DUF6459"/>
</dbReference>
<evidence type="ECO:0000313" key="2">
    <source>
        <dbReference type="EMBL" id="MDT0267831.1"/>
    </source>
</evidence>
<feature type="compositionally biased region" description="Basic residues" evidence="1">
    <location>
        <begin position="1"/>
        <end position="10"/>
    </location>
</feature>
<protein>
    <submittedName>
        <fullName evidence="2">Rv3235 family protein</fullName>
    </submittedName>
</protein>
<evidence type="ECO:0000256" key="1">
    <source>
        <dbReference type="SAM" id="MobiDB-lite"/>
    </source>
</evidence>